<evidence type="ECO:0000313" key="3">
    <source>
        <dbReference type="Proteomes" id="UP000029867"/>
    </source>
</evidence>
<name>A0A099NJN8_PICKU</name>
<dbReference type="AlphaFoldDB" id="A0A099NJN8"/>
<gene>
    <name evidence="2" type="ORF">JL09_g7070</name>
    <name evidence="1" type="ORF">JL09_g7074</name>
</gene>
<dbReference type="Proteomes" id="UP000029867">
    <property type="component" value="Unassembled WGS sequence"/>
</dbReference>
<sequence length="29" mass="3357">MFLPQIGESVAELMKMLKDKQFEVSEAEK</sequence>
<evidence type="ECO:0000313" key="2">
    <source>
        <dbReference type="EMBL" id="KGK32323.1"/>
    </source>
</evidence>
<evidence type="ECO:0000313" key="1">
    <source>
        <dbReference type="EMBL" id="KGK32319.1"/>
    </source>
</evidence>
<dbReference type="HOGENOM" id="CLU_3412117_0_0_1"/>
<dbReference type="EMBL" id="JQFK01002414">
    <property type="protein sequence ID" value="KGK32323.1"/>
    <property type="molecule type" value="Genomic_DNA"/>
</dbReference>
<reference evidence="1" key="2">
    <citation type="submission" date="2014-08" db="EMBL/GenBank/DDBJ databases">
        <title>Exploiting Issatchenkia orientalis SD108 for Succinic Acid Production.</title>
        <authorList>
            <person name="Xiao H."/>
            <person name="Shao Z."/>
            <person name="Jiang Y."/>
            <person name="Dole S."/>
            <person name="Zhao H."/>
        </authorList>
    </citation>
    <scope>NUCLEOTIDE SEQUENCE [LARGE SCALE GENOMIC DNA]</scope>
    <source>
        <strain evidence="1">SD108</strain>
    </source>
</reference>
<reference evidence="3" key="1">
    <citation type="journal article" date="2014" name="Microb. Cell Fact.">
        <title>Exploiting Issatchenkia orientalis SD108 for succinic acid production.</title>
        <authorList>
            <person name="Xiao H."/>
            <person name="Shao Z."/>
            <person name="Jiang Y."/>
            <person name="Dole S."/>
            <person name="Zhao H."/>
        </authorList>
    </citation>
    <scope>NUCLEOTIDE SEQUENCE [LARGE SCALE GENOMIC DNA]</scope>
    <source>
        <strain evidence="3">SD108</strain>
    </source>
</reference>
<comment type="caution">
    <text evidence="1">The sequence shown here is derived from an EMBL/GenBank/DDBJ whole genome shotgun (WGS) entry which is preliminary data.</text>
</comment>
<accession>A0A099NJN8</accession>
<organism evidence="1 3">
    <name type="scientific">Pichia kudriavzevii</name>
    <name type="common">Yeast</name>
    <name type="synonym">Issatchenkia orientalis</name>
    <dbReference type="NCBI Taxonomy" id="4909"/>
    <lineage>
        <taxon>Eukaryota</taxon>
        <taxon>Fungi</taxon>
        <taxon>Dikarya</taxon>
        <taxon>Ascomycota</taxon>
        <taxon>Saccharomycotina</taxon>
        <taxon>Pichiomycetes</taxon>
        <taxon>Pichiales</taxon>
        <taxon>Pichiaceae</taxon>
        <taxon>Pichia</taxon>
    </lineage>
</organism>
<protein>
    <submittedName>
        <fullName evidence="1">Uncharacterized protein</fullName>
    </submittedName>
</protein>
<feature type="non-terminal residue" evidence="1">
    <location>
        <position position="29"/>
    </location>
</feature>
<dbReference type="EMBL" id="JQFK01002419">
    <property type="protein sequence ID" value="KGK32319.1"/>
    <property type="molecule type" value="Genomic_DNA"/>
</dbReference>
<proteinExistence type="predicted"/>